<keyword evidence="4 5" id="KW-0472">Membrane</keyword>
<accession>A0AA36GS80</accession>
<dbReference type="AlphaFoldDB" id="A0AA36GS80"/>
<feature type="transmembrane region" description="Helical" evidence="5">
    <location>
        <begin position="61"/>
        <end position="82"/>
    </location>
</feature>
<dbReference type="InterPro" id="IPR018499">
    <property type="entry name" value="Tetraspanin/Peripherin"/>
</dbReference>
<evidence type="ECO:0000256" key="2">
    <source>
        <dbReference type="ARBA" id="ARBA00022692"/>
    </source>
</evidence>
<feature type="transmembrane region" description="Helical" evidence="5">
    <location>
        <begin position="111"/>
        <end position="132"/>
    </location>
</feature>
<dbReference type="Pfam" id="PF00335">
    <property type="entry name" value="Tetraspanin"/>
    <property type="match status" value="1"/>
</dbReference>
<evidence type="ECO:0008006" key="8">
    <source>
        <dbReference type="Google" id="ProtNLM"/>
    </source>
</evidence>
<dbReference type="EMBL" id="CATQJL010000223">
    <property type="protein sequence ID" value="CAJ0597188.1"/>
    <property type="molecule type" value="Genomic_DNA"/>
</dbReference>
<evidence type="ECO:0000256" key="3">
    <source>
        <dbReference type="ARBA" id="ARBA00022989"/>
    </source>
</evidence>
<evidence type="ECO:0000256" key="4">
    <source>
        <dbReference type="ARBA" id="ARBA00023136"/>
    </source>
</evidence>
<evidence type="ECO:0000256" key="5">
    <source>
        <dbReference type="SAM" id="Phobius"/>
    </source>
</evidence>
<keyword evidence="3 5" id="KW-1133">Transmembrane helix</keyword>
<proteinExistence type="predicted"/>
<organism evidence="6 7">
    <name type="scientific">Cylicocyclus nassatus</name>
    <name type="common">Nematode worm</name>
    <dbReference type="NCBI Taxonomy" id="53992"/>
    <lineage>
        <taxon>Eukaryota</taxon>
        <taxon>Metazoa</taxon>
        <taxon>Ecdysozoa</taxon>
        <taxon>Nematoda</taxon>
        <taxon>Chromadorea</taxon>
        <taxon>Rhabditida</taxon>
        <taxon>Rhabditina</taxon>
        <taxon>Rhabditomorpha</taxon>
        <taxon>Strongyloidea</taxon>
        <taxon>Strongylidae</taxon>
        <taxon>Cylicocyclus</taxon>
    </lineage>
</organism>
<comment type="subcellular location">
    <subcellularLocation>
        <location evidence="1">Membrane</location>
        <topology evidence="1">Multi-pass membrane protein</topology>
    </subcellularLocation>
</comment>
<evidence type="ECO:0000313" key="7">
    <source>
        <dbReference type="Proteomes" id="UP001176961"/>
    </source>
</evidence>
<keyword evidence="7" id="KW-1185">Reference proteome</keyword>
<dbReference type="GO" id="GO:0016020">
    <property type="term" value="C:membrane"/>
    <property type="evidence" value="ECO:0007669"/>
    <property type="project" value="UniProtKB-SubCell"/>
</dbReference>
<reference evidence="6" key="1">
    <citation type="submission" date="2023-07" db="EMBL/GenBank/DDBJ databases">
        <authorList>
            <consortium name="CYATHOMIX"/>
        </authorList>
    </citation>
    <scope>NUCLEOTIDE SEQUENCE</scope>
    <source>
        <strain evidence="6">N/A</strain>
    </source>
</reference>
<gene>
    <name evidence="6" type="ORF">CYNAS_LOCUS9171</name>
</gene>
<dbReference type="Proteomes" id="UP001176961">
    <property type="component" value="Unassembled WGS sequence"/>
</dbReference>
<protein>
    <recommendedName>
        <fullName evidence="8">Tetraspanin</fullName>
    </recommendedName>
</protein>
<keyword evidence="2 5" id="KW-0812">Transmembrane</keyword>
<sequence>MDSASTSERDFLQLVLNKEKCDKISPEARLIVVHELIEQCRKLGVERVLKRSRIKLVWWKYISWVVAIMRMACIIALLWILWDLRYSHFDYLVVYKKIHTNLTYKMVYQGLALGIFLCIVGILAEFLLILVFQIQHSSAIAFLYAISMIIVTMIITLGPFMAGFRAHSKALISDLYAYTIAENPLDGSKIIAVHNAYNCCGFQNASDWFSESLFNVKMLMTGELKNRTNRFGWTMTSCTNRSSKEQIPIAPPFCCKVPGCYKSNIKITEGKMCSIPKVDFSFYENEIKGEYPPPYDKLFDKPCFAAITEEVDNLIDASYKWIIFLALLTIVMTALVIAILLYNYGQGELFPHLNTVRSPRYNALVWFFVKLDNNESTMKEEDLTDFSLVEELKKFDIDKDLTDME</sequence>
<comment type="caution">
    <text evidence="6">The sequence shown here is derived from an EMBL/GenBank/DDBJ whole genome shotgun (WGS) entry which is preliminary data.</text>
</comment>
<evidence type="ECO:0000256" key="1">
    <source>
        <dbReference type="ARBA" id="ARBA00004141"/>
    </source>
</evidence>
<feature type="transmembrane region" description="Helical" evidence="5">
    <location>
        <begin position="321"/>
        <end position="342"/>
    </location>
</feature>
<feature type="transmembrane region" description="Helical" evidence="5">
    <location>
        <begin position="139"/>
        <end position="162"/>
    </location>
</feature>
<name>A0AA36GS80_CYLNA</name>
<evidence type="ECO:0000313" key="6">
    <source>
        <dbReference type="EMBL" id="CAJ0597188.1"/>
    </source>
</evidence>